<keyword evidence="1" id="KW-0472">Membrane</keyword>
<feature type="transmembrane region" description="Helical" evidence="1">
    <location>
        <begin position="228"/>
        <end position="250"/>
    </location>
</feature>
<evidence type="ECO:0000259" key="2">
    <source>
        <dbReference type="Pfam" id="PF14827"/>
    </source>
</evidence>
<feature type="transmembrane region" description="Helical" evidence="1">
    <location>
        <begin position="160"/>
        <end position="181"/>
    </location>
</feature>
<feature type="transmembrane region" description="Helical" evidence="1">
    <location>
        <begin position="40"/>
        <end position="59"/>
    </location>
</feature>
<dbReference type="SUPFAM" id="SSF103190">
    <property type="entry name" value="Sensory domain-like"/>
    <property type="match status" value="2"/>
</dbReference>
<keyword evidence="1" id="KW-1133">Transmembrane helix</keyword>
<feature type="domain" description="Double Cache" evidence="2">
    <location>
        <begin position="260"/>
        <end position="482"/>
    </location>
</feature>
<name>A0A1F5ZAX0_9BACT</name>
<dbReference type="InterPro" id="IPR029151">
    <property type="entry name" value="Sensor-like_sf"/>
</dbReference>
<dbReference type="STRING" id="1798373.A2154_04300"/>
<dbReference type="AlphaFoldDB" id="A0A1F5ZAX0"/>
<organism evidence="3 4">
    <name type="scientific">Candidatus Gottesmanbacteria bacterium RBG_16_43_7</name>
    <dbReference type="NCBI Taxonomy" id="1798373"/>
    <lineage>
        <taxon>Bacteria</taxon>
        <taxon>Candidatus Gottesmaniibacteriota</taxon>
    </lineage>
</organism>
<dbReference type="InterPro" id="IPR029150">
    <property type="entry name" value="dCache_3"/>
</dbReference>
<feature type="transmembrane region" description="Helical" evidence="1">
    <location>
        <begin position="79"/>
        <end position="102"/>
    </location>
</feature>
<feature type="transmembrane region" description="Helical" evidence="1">
    <location>
        <begin position="123"/>
        <end position="145"/>
    </location>
</feature>
<feature type="transmembrane region" description="Helical" evidence="1">
    <location>
        <begin position="500"/>
        <end position="523"/>
    </location>
</feature>
<comment type="caution">
    <text evidence="3">The sequence shown here is derived from an EMBL/GenBank/DDBJ whole genome shotgun (WGS) entry which is preliminary data.</text>
</comment>
<dbReference type="Proteomes" id="UP000176854">
    <property type="component" value="Unassembled WGS sequence"/>
</dbReference>
<dbReference type="Gene3D" id="3.30.450.20">
    <property type="entry name" value="PAS domain"/>
    <property type="match status" value="1"/>
</dbReference>
<accession>A0A1F5ZAX0</accession>
<dbReference type="EMBL" id="MFJC01000021">
    <property type="protein sequence ID" value="OGG09454.1"/>
    <property type="molecule type" value="Genomic_DNA"/>
</dbReference>
<feature type="transmembrane region" description="Helical" evidence="1">
    <location>
        <begin position="193"/>
        <end position="216"/>
    </location>
</feature>
<evidence type="ECO:0000313" key="3">
    <source>
        <dbReference type="EMBL" id="OGG09454.1"/>
    </source>
</evidence>
<feature type="transmembrane region" description="Helical" evidence="1">
    <location>
        <begin position="6"/>
        <end position="28"/>
    </location>
</feature>
<keyword evidence="1" id="KW-0812">Transmembrane</keyword>
<sequence length="528" mass="57821">MWSQFYLINFHFAVNLFAALTFFAIFWLHFDAWILRKTKLLTIRMTAYAVLSLGFLLHATIIESDILTSPLFGKDTINLISTVLLLLGYLALTVCHLFDPILPRPNTTEDQIITPALILTGNYTLIALNLFLMPIAAVSAGFMYLRRATIGLEDHLKPVAIGLLVLAVSHLLSISVFYRQIAVPFVYDLTRAYGLIWLVEHLIFLVGIMILAKWIFGYLLKQFGTQLFMIFTIVTTVIFLTTTITFTGLLTREIERVTIRQLETDVKVLAYGLNAKKDQSLSEAAVIANYPEIVEGVAAGSRKGMAEILFNHLTVKKLNTLVVVDANGQVLGRGEDSERIGDSLSGDTLIKRAIKGETVSSVISIDGLTAPVLVVKAAVPIIQSNSVIGAVQSGISIDASFTEELKKTTGLVTAVYGGERISVSSLDTQDIGGLINTSKNVAKTVLEQGKPFSGSVYIGNNLFYGAYLPVTDINNTVIGMLFTGTPQIEILHTVGRSVELTFVLTIILLIMTIIPAKLISGYITRQIV</sequence>
<evidence type="ECO:0000256" key="1">
    <source>
        <dbReference type="SAM" id="Phobius"/>
    </source>
</evidence>
<dbReference type="Pfam" id="PF14827">
    <property type="entry name" value="dCache_3"/>
    <property type="match status" value="1"/>
</dbReference>
<gene>
    <name evidence="3" type="ORF">A2154_04300</name>
</gene>
<reference evidence="3 4" key="1">
    <citation type="journal article" date="2016" name="Nat. Commun.">
        <title>Thousands of microbial genomes shed light on interconnected biogeochemical processes in an aquifer system.</title>
        <authorList>
            <person name="Anantharaman K."/>
            <person name="Brown C.T."/>
            <person name="Hug L.A."/>
            <person name="Sharon I."/>
            <person name="Castelle C.J."/>
            <person name="Probst A.J."/>
            <person name="Thomas B.C."/>
            <person name="Singh A."/>
            <person name="Wilkins M.J."/>
            <person name="Karaoz U."/>
            <person name="Brodie E.L."/>
            <person name="Williams K.H."/>
            <person name="Hubbard S.S."/>
            <person name="Banfield J.F."/>
        </authorList>
    </citation>
    <scope>NUCLEOTIDE SEQUENCE [LARGE SCALE GENOMIC DNA]</scope>
</reference>
<protein>
    <recommendedName>
        <fullName evidence="2">Double Cache domain-containing protein</fullName>
    </recommendedName>
</protein>
<proteinExistence type="predicted"/>
<evidence type="ECO:0000313" key="4">
    <source>
        <dbReference type="Proteomes" id="UP000176854"/>
    </source>
</evidence>